<dbReference type="Proteomes" id="UP000053127">
    <property type="component" value="Unassembled WGS sequence"/>
</dbReference>
<feature type="transmembrane region" description="Helical" evidence="1">
    <location>
        <begin position="45"/>
        <end position="64"/>
    </location>
</feature>
<comment type="caution">
    <text evidence="2">The sequence shown here is derived from an EMBL/GenBank/DDBJ whole genome shotgun (WGS) entry which is preliminary data.</text>
</comment>
<reference evidence="2 3" key="1">
    <citation type="submission" date="2015-10" db="EMBL/GenBank/DDBJ databases">
        <title>Draft genome sequence of Streptomyces yokosukanensis DSM 40224, type strain for the species Streptomyces yokosukanensis.</title>
        <authorList>
            <person name="Ruckert C."/>
            <person name="Winkler A."/>
            <person name="Kalinowski J."/>
            <person name="Kampfer P."/>
            <person name="Glaeser S."/>
        </authorList>
    </citation>
    <scope>NUCLEOTIDE SEQUENCE [LARGE SCALE GENOMIC DNA]</scope>
    <source>
        <strain evidence="2 3">DSM 40224</strain>
    </source>
</reference>
<name>A0A101NQL6_9ACTN</name>
<keyword evidence="1" id="KW-0812">Transmembrane</keyword>
<keyword evidence="3" id="KW-1185">Reference proteome</keyword>
<evidence type="ECO:0000256" key="1">
    <source>
        <dbReference type="SAM" id="Phobius"/>
    </source>
</evidence>
<dbReference type="OrthoDB" id="4334934at2"/>
<keyword evidence="1" id="KW-0472">Membrane</keyword>
<sequence length="109" mass="11172">MSGVFLAGEFANIGDHLLAVGTGWADKSLKLGLLAIVVATVVKKFSMKAGIGALIGLIIAYGIYNGRTNISNAVTDEVTNIKGAPMVHAPLTPGPYPATPHMLAGGERA</sequence>
<proteinExistence type="predicted"/>
<gene>
    <name evidence="2" type="ORF">AQI95_41935</name>
</gene>
<keyword evidence="1" id="KW-1133">Transmembrane helix</keyword>
<accession>A0A101NQL6</accession>
<dbReference type="EMBL" id="LMWN01000084">
    <property type="protein sequence ID" value="KUM97381.1"/>
    <property type="molecule type" value="Genomic_DNA"/>
</dbReference>
<organism evidence="2 3">
    <name type="scientific">Streptomyces yokosukanensis</name>
    <dbReference type="NCBI Taxonomy" id="67386"/>
    <lineage>
        <taxon>Bacteria</taxon>
        <taxon>Bacillati</taxon>
        <taxon>Actinomycetota</taxon>
        <taxon>Actinomycetes</taxon>
        <taxon>Kitasatosporales</taxon>
        <taxon>Streptomycetaceae</taxon>
        <taxon>Streptomyces</taxon>
    </lineage>
</organism>
<protein>
    <submittedName>
        <fullName evidence="2">Uncharacterized protein</fullName>
    </submittedName>
</protein>
<evidence type="ECO:0000313" key="2">
    <source>
        <dbReference type="EMBL" id="KUM97381.1"/>
    </source>
</evidence>
<dbReference type="RefSeq" id="WP_067136470.1">
    <property type="nucleotide sequence ID" value="NZ_KQ948238.1"/>
</dbReference>
<dbReference type="AlphaFoldDB" id="A0A101NQL6"/>
<evidence type="ECO:0000313" key="3">
    <source>
        <dbReference type="Proteomes" id="UP000053127"/>
    </source>
</evidence>
<dbReference type="STRING" id="67386.AQI95_41935"/>